<dbReference type="OMA" id="WAGYTAN"/>
<dbReference type="PANTHER" id="PTHR31672:SF13">
    <property type="entry name" value="F-BOX PROTEIN CPR30-LIKE"/>
    <property type="match status" value="1"/>
</dbReference>
<organism evidence="2">
    <name type="scientific">Eucalyptus grandis</name>
    <name type="common">Flooded gum</name>
    <dbReference type="NCBI Taxonomy" id="71139"/>
    <lineage>
        <taxon>Eukaryota</taxon>
        <taxon>Viridiplantae</taxon>
        <taxon>Streptophyta</taxon>
        <taxon>Embryophyta</taxon>
        <taxon>Tracheophyta</taxon>
        <taxon>Spermatophyta</taxon>
        <taxon>Magnoliopsida</taxon>
        <taxon>eudicotyledons</taxon>
        <taxon>Gunneridae</taxon>
        <taxon>Pentapetalae</taxon>
        <taxon>rosids</taxon>
        <taxon>malvids</taxon>
        <taxon>Myrtales</taxon>
        <taxon>Myrtaceae</taxon>
        <taxon>Myrtoideae</taxon>
        <taxon>Eucalypteae</taxon>
        <taxon>Eucalyptus</taxon>
    </lineage>
</organism>
<proteinExistence type="predicted"/>
<evidence type="ECO:0000259" key="1">
    <source>
        <dbReference type="Pfam" id="PF07734"/>
    </source>
</evidence>
<dbReference type="Pfam" id="PF07734">
    <property type="entry name" value="FBA_1"/>
    <property type="match status" value="1"/>
</dbReference>
<feature type="domain" description="F-box associated beta-propeller type 1" evidence="1">
    <location>
        <begin position="79"/>
        <end position="297"/>
    </location>
</feature>
<evidence type="ECO:0000313" key="2">
    <source>
        <dbReference type="EMBL" id="KCW74138.1"/>
    </source>
</evidence>
<name>A0A059C6N6_EUCGR</name>
<sequence>MRFKCVSKLWLCTIEDPNFVAMHLKHSTLGGTNWYILLTDWYFSRDQRSSLYPQKSLTLASQSEIEVPFISPKGYYGVVGSCNGLICFAETNAEDRIQRIFLWNLFTRKHKAILSSLPDYPFVDMYAAHMVLGFGYSDRIDDYKVVRITYFPDKYGRYLGEIDPKVDVYSLCTNLWQTVEFNFKCELSHFSRVSFNGNLHWLSMGVDEDRRRSFRSIITFGIAGEVFNEMALPKNCFIGITYNRAYLAELNSSLALLINLRDLIGRSYEKCYIWVMTKYGMPDSWTKLHTLDLNEGVSRFHGFTRSGELLMQTYQHELISWDPSVGLTRLLRKLGRFDLVTMVESLVFP</sequence>
<dbReference type="InterPro" id="IPR017451">
    <property type="entry name" value="F-box-assoc_interact_dom"/>
</dbReference>
<dbReference type="NCBIfam" id="TIGR01640">
    <property type="entry name" value="F_box_assoc_1"/>
    <property type="match status" value="1"/>
</dbReference>
<dbReference type="STRING" id="71139.A0A059C6N6"/>
<dbReference type="EMBL" id="KK198757">
    <property type="protein sequence ID" value="KCW74138.1"/>
    <property type="molecule type" value="Genomic_DNA"/>
</dbReference>
<gene>
    <name evidence="2" type="ORF">EUGRSUZ_E02768</name>
</gene>
<dbReference type="InParanoid" id="A0A059C6N6"/>
<dbReference type="Gramene" id="KCW74138">
    <property type="protein sequence ID" value="KCW74138"/>
    <property type="gene ID" value="EUGRSUZ_E02768"/>
</dbReference>
<dbReference type="PANTHER" id="PTHR31672">
    <property type="entry name" value="BNACNNG10540D PROTEIN"/>
    <property type="match status" value="1"/>
</dbReference>
<dbReference type="InterPro" id="IPR050796">
    <property type="entry name" value="SCF_F-box_component"/>
</dbReference>
<accession>A0A059C6N6</accession>
<protein>
    <recommendedName>
        <fullName evidence="1">F-box associated beta-propeller type 1 domain-containing protein</fullName>
    </recommendedName>
</protein>
<reference evidence="2" key="1">
    <citation type="submission" date="2013-07" db="EMBL/GenBank/DDBJ databases">
        <title>The genome of Eucalyptus grandis.</title>
        <authorList>
            <person name="Schmutz J."/>
            <person name="Hayes R."/>
            <person name="Myburg A."/>
            <person name="Tuskan G."/>
            <person name="Grattapaglia D."/>
            <person name="Rokhsar D.S."/>
        </authorList>
    </citation>
    <scope>NUCLEOTIDE SEQUENCE</scope>
    <source>
        <tissue evidence="2">Leaf extractions</tissue>
    </source>
</reference>
<dbReference type="InterPro" id="IPR006527">
    <property type="entry name" value="F-box-assoc_dom_typ1"/>
</dbReference>
<dbReference type="AlphaFoldDB" id="A0A059C6N6"/>